<organism evidence="2 3">
    <name type="scientific">Ceratodon purpureus</name>
    <name type="common">Fire moss</name>
    <name type="synonym">Dicranum purpureum</name>
    <dbReference type="NCBI Taxonomy" id="3225"/>
    <lineage>
        <taxon>Eukaryota</taxon>
        <taxon>Viridiplantae</taxon>
        <taxon>Streptophyta</taxon>
        <taxon>Embryophyta</taxon>
        <taxon>Bryophyta</taxon>
        <taxon>Bryophytina</taxon>
        <taxon>Bryopsida</taxon>
        <taxon>Dicranidae</taxon>
        <taxon>Pseudoditrichales</taxon>
        <taxon>Ditrichaceae</taxon>
        <taxon>Ceratodon</taxon>
    </lineage>
</organism>
<protein>
    <submittedName>
        <fullName evidence="2">Uncharacterized protein</fullName>
    </submittedName>
</protein>
<evidence type="ECO:0000313" key="3">
    <source>
        <dbReference type="Proteomes" id="UP000822688"/>
    </source>
</evidence>
<comment type="caution">
    <text evidence="2">The sequence shown here is derived from an EMBL/GenBank/DDBJ whole genome shotgun (WGS) entry which is preliminary data.</text>
</comment>
<dbReference type="AlphaFoldDB" id="A0A8T0GQZ2"/>
<dbReference type="EMBL" id="CM026431">
    <property type="protein sequence ID" value="KAG0559402.1"/>
    <property type="molecule type" value="Genomic_DNA"/>
</dbReference>
<proteinExistence type="predicted"/>
<accession>A0A8T0GQZ2</accession>
<evidence type="ECO:0000313" key="2">
    <source>
        <dbReference type="EMBL" id="KAG0559402.1"/>
    </source>
</evidence>
<gene>
    <name evidence="2" type="ORF">KC19_10G101800</name>
</gene>
<evidence type="ECO:0000256" key="1">
    <source>
        <dbReference type="SAM" id="MobiDB-lite"/>
    </source>
</evidence>
<feature type="region of interest" description="Disordered" evidence="1">
    <location>
        <begin position="1"/>
        <end position="63"/>
    </location>
</feature>
<dbReference type="Proteomes" id="UP000822688">
    <property type="component" value="Chromosome 10"/>
</dbReference>
<name>A0A8T0GQZ2_CERPU</name>
<reference evidence="2" key="1">
    <citation type="submission" date="2020-06" db="EMBL/GenBank/DDBJ databases">
        <title>WGS assembly of Ceratodon purpureus strain R40.</title>
        <authorList>
            <person name="Carey S.B."/>
            <person name="Jenkins J."/>
            <person name="Shu S."/>
            <person name="Lovell J.T."/>
            <person name="Sreedasyam A."/>
            <person name="Maumus F."/>
            <person name="Tiley G.P."/>
            <person name="Fernandez-Pozo N."/>
            <person name="Barry K."/>
            <person name="Chen C."/>
            <person name="Wang M."/>
            <person name="Lipzen A."/>
            <person name="Daum C."/>
            <person name="Saski C.A."/>
            <person name="Payton A.C."/>
            <person name="Mcbreen J.C."/>
            <person name="Conrad R.E."/>
            <person name="Kollar L.M."/>
            <person name="Olsson S."/>
            <person name="Huttunen S."/>
            <person name="Landis J.B."/>
            <person name="Wickett N.J."/>
            <person name="Johnson M.G."/>
            <person name="Rensing S.A."/>
            <person name="Grimwood J."/>
            <person name="Schmutz J."/>
            <person name="Mcdaniel S.F."/>
        </authorList>
    </citation>
    <scope>NUCLEOTIDE SEQUENCE</scope>
    <source>
        <strain evidence="2">R40</strain>
    </source>
</reference>
<keyword evidence="3" id="KW-1185">Reference proteome</keyword>
<sequence>MVKSQPRRHGGDGGAAVPDGSPPKRCTTSLRSIRKCLDNSRSHDDTPAPKKYKSSRFRGVTKQCPTPGCRRIQIVGMRVLDRRGARVREGISSYVAPVLGDQ</sequence>
<feature type="compositionally biased region" description="Basic and acidic residues" evidence="1">
    <location>
        <begin position="35"/>
        <end position="48"/>
    </location>
</feature>